<dbReference type="Pfam" id="PF05930">
    <property type="entry name" value="Phage_AlpA"/>
    <property type="match status" value="1"/>
</dbReference>
<accession>A0A7D5VB17</accession>
<dbReference type="GO" id="GO:0003677">
    <property type="term" value="F:DNA binding"/>
    <property type="evidence" value="ECO:0007669"/>
    <property type="project" value="InterPro"/>
</dbReference>
<keyword evidence="2" id="KW-1185">Reference proteome</keyword>
<dbReference type="NCBIfam" id="TIGR01764">
    <property type="entry name" value="excise"/>
    <property type="match status" value="1"/>
</dbReference>
<organism evidence="1 2">
    <name type="scientific">Chitinibacter fontanus</name>
    <dbReference type="NCBI Taxonomy" id="1737446"/>
    <lineage>
        <taxon>Bacteria</taxon>
        <taxon>Pseudomonadati</taxon>
        <taxon>Pseudomonadota</taxon>
        <taxon>Betaproteobacteria</taxon>
        <taxon>Neisseriales</taxon>
        <taxon>Chitinibacteraceae</taxon>
        <taxon>Chitinibacter</taxon>
    </lineage>
</organism>
<dbReference type="RefSeq" id="WP_180306735.1">
    <property type="nucleotide sequence ID" value="NZ_CP058952.1"/>
</dbReference>
<proteinExistence type="predicted"/>
<name>A0A7D5VB17_9NEIS</name>
<protein>
    <submittedName>
        <fullName evidence="1">AlpA family phage regulatory protein</fullName>
    </submittedName>
</protein>
<sequence length="56" mass="6321">MQIVRVKELCKRLSLSRSTVYNLINAGAFHPIKLGSRAIGFDLAEIEAYLKKNRST</sequence>
<dbReference type="InterPro" id="IPR010093">
    <property type="entry name" value="SinI_DNA-bd"/>
</dbReference>
<reference evidence="1 2" key="1">
    <citation type="journal article" date="2016" name="Int. J. Syst. Evol. Microbiol.">
        <title>Chitinibacter fontanus sp. nov., isolated from a spring.</title>
        <authorList>
            <person name="Sheu S.Y."/>
            <person name="Li Y.S."/>
            <person name="Young C.C."/>
            <person name="Chen W.M."/>
        </authorList>
    </citation>
    <scope>NUCLEOTIDE SEQUENCE [LARGE SCALE GENOMIC DNA]</scope>
    <source>
        <strain evidence="1 2">STM-7</strain>
    </source>
</reference>
<evidence type="ECO:0000313" key="1">
    <source>
        <dbReference type="EMBL" id="QLI82659.1"/>
    </source>
</evidence>
<dbReference type="Gene3D" id="1.10.238.160">
    <property type="match status" value="1"/>
</dbReference>
<dbReference type="KEGG" id="cfon:HZU75_14600"/>
<evidence type="ECO:0000313" key="2">
    <source>
        <dbReference type="Proteomes" id="UP000510822"/>
    </source>
</evidence>
<dbReference type="InterPro" id="IPR010260">
    <property type="entry name" value="AlpA"/>
</dbReference>
<dbReference type="AlphaFoldDB" id="A0A7D5VB17"/>
<gene>
    <name evidence="1" type="ORF">HZU75_14600</name>
</gene>
<dbReference type="Proteomes" id="UP000510822">
    <property type="component" value="Chromosome"/>
</dbReference>
<dbReference type="InterPro" id="IPR009061">
    <property type="entry name" value="DNA-bd_dom_put_sf"/>
</dbReference>
<dbReference type="EMBL" id="CP058952">
    <property type="protein sequence ID" value="QLI82659.1"/>
    <property type="molecule type" value="Genomic_DNA"/>
</dbReference>
<dbReference type="SUPFAM" id="SSF46955">
    <property type="entry name" value="Putative DNA-binding domain"/>
    <property type="match status" value="1"/>
</dbReference>